<dbReference type="OrthoDB" id="5431930at2"/>
<evidence type="ECO:0000313" key="2">
    <source>
        <dbReference type="Proteomes" id="UP000184076"/>
    </source>
</evidence>
<sequence length="161" mass="17774">MSDAGNLVPVLREGVEIIKMVFFKRLKDYVATSGTGRDATDAIRLSGAVVNRVFGTPNPEEPHRSYAEANAERIQSVIGRIAVDLQDMRIPLTDALRVQFLCDRHEGIDSTETLAAARDWGILLADREVPLPAAFMNLARRLGAAFHLLQNLPKPQEPSLE</sequence>
<evidence type="ECO:0000313" key="1">
    <source>
        <dbReference type="EMBL" id="SHF36959.1"/>
    </source>
</evidence>
<dbReference type="RefSeq" id="WP_073038692.1">
    <property type="nucleotide sequence ID" value="NZ_FQVB01000016.1"/>
</dbReference>
<proteinExistence type="predicted"/>
<dbReference type="EMBL" id="FQVB01000016">
    <property type="protein sequence ID" value="SHF36959.1"/>
    <property type="molecule type" value="Genomic_DNA"/>
</dbReference>
<name>A0A1M5B3B4_9BACT</name>
<keyword evidence="2" id="KW-1185">Reference proteome</keyword>
<protein>
    <submittedName>
        <fullName evidence="1">Uncharacterized protein</fullName>
    </submittedName>
</protein>
<dbReference type="STRING" id="1121391.SAMN02745206_01835"/>
<dbReference type="Proteomes" id="UP000184076">
    <property type="component" value="Unassembled WGS sequence"/>
</dbReference>
<gene>
    <name evidence="1" type="ORF">SAMN02745206_01835</name>
</gene>
<dbReference type="AlphaFoldDB" id="A0A1M5B3B4"/>
<organism evidence="1 2">
    <name type="scientific">Desulfacinum infernum DSM 9756</name>
    <dbReference type="NCBI Taxonomy" id="1121391"/>
    <lineage>
        <taxon>Bacteria</taxon>
        <taxon>Pseudomonadati</taxon>
        <taxon>Thermodesulfobacteriota</taxon>
        <taxon>Syntrophobacteria</taxon>
        <taxon>Syntrophobacterales</taxon>
        <taxon>Syntrophobacteraceae</taxon>
        <taxon>Desulfacinum</taxon>
    </lineage>
</organism>
<accession>A0A1M5B3B4</accession>
<reference evidence="2" key="1">
    <citation type="submission" date="2016-11" db="EMBL/GenBank/DDBJ databases">
        <authorList>
            <person name="Varghese N."/>
            <person name="Submissions S."/>
        </authorList>
    </citation>
    <scope>NUCLEOTIDE SEQUENCE [LARGE SCALE GENOMIC DNA]</scope>
    <source>
        <strain evidence="2">DSM 9756</strain>
    </source>
</reference>